<dbReference type="InterPro" id="IPR024227">
    <property type="entry name" value="DUF3795"/>
</dbReference>
<dbReference type="Pfam" id="PF12675">
    <property type="entry name" value="DUF3795"/>
    <property type="match status" value="1"/>
</dbReference>
<sequence>MKMPTGKIDTAMFAPCGMNCLVCYKHCYHKKPCAGCLNSDIGKPEHCRKCKIKDCIKGKGLSYCFECTDYPCKLIKNLEKSYNKRYQTSLMTNSEFVRQHGLERFMEQQKEKYTCSKCGGIISIHDRECSECQESMK</sequence>
<evidence type="ECO:0000313" key="2">
    <source>
        <dbReference type="Proteomes" id="UP000095746"/>
    </source>
</evidence>
<dbReference type="Proteomes" id="UP000095746">
    <property type="component" value="Unassembled WGS sequence"/>
</dbReference>
<reference evidence="1 2" key="1">
    <citation type="submission" date="2015-09" db="EMBL/GenBank/DDBJ databases">
        <authorList>
            <consortium name="Pathogen Informatics"/>
        </authorList>
    </citation>
    <scope>NUCLEOTIDE SEQUENCE [LARGE SCALE GENOMIC DNA]</scope>
    <source>
        <strain evidence="1 2">2789STDY5608854</strain>
    </source>
</reference>
<accession>A0A174EVB6</accession>
<proteinExistence type="predicted"/>
<gene>
    <name evidence="1" type="ORF">ERS852411_01484</name>
</gene>
<dbReference type="RefSeq" id="WP_021632952.1">
    <property type="nucleotide sequence ID" value="NZ_JADMOW010000008.1"/>
</dbReference>
<name>A0A174EVB6_FLAPL</name>
<dbReference type="AlphaFoldDB" id="A0A174EVB6"/>
<evidence type="ECO:0000313" key="1">
    <source>
        <dbReference type="EMBL" id="CUO40496.1"/>
    </source>
</evidence>
<organism evidence="1 2">
    <name type="scientific">Flavonifractor plautii</name>
    <name type="common">Fusobacterium plautii</name>
    <dbReference type="NCBI Taxonomy" id="292800"/>
    <lineage>
        <taxon>Bacteria</taxon>
        <taxon>Bacillati</taxon>
        <taxon>Bacillota</taxon>
        <taxon>Clostridia</taxon>
        <taxon>Eubacteriales</taxon>
        <taxon>Oscillospiraceae</taxon>
        <taxon>Flavonifractor</taxon>
    </lineage>
</organism>
<protein>
    <submittedName>
        <fullName evidence="1">Protein of uncharacterized function (DUF3795)</fullName>
    </submittedName>
</protein>
<dbReference type="EMBL" id="CYZT01000085">
    <property type="protein sequence ID" value="CUO40496.1"/>
    <property type="molecule type" value="Genomic_DNA"/>
</dbReference>